<protein>
    <recommendedName>
        <fullName evidence="3">CAAX protease</fullName>
    </recommendedName>
</protein>
<keyword evidence="2" id="KW-1185">Reference proteome</keyword>
<organism evidence="1 2">
    <name type="scientific">Chimaeribacter coloradensis</name>
    <dbReference type="NCBI Taxonomy" id="2060068"/>
    <lineage>
        <taxon>Bacteria</taxon>
        <taxon>Pseudomonadati</taxon>
        <taxon>Pseudomonadota</taxon>
        <taxon>Gammaproteobacteria</taxon>
        <taxon>Enterobacterales</taxon>
        <taxon>Yersiniaceae</taxon>
        <taxon>Chimaeribacter</taxon>
    </lineage>
</organism>
<evidence type="ECO:0008006" key="3">
    <source>
        <dbReference type="Google" id="ProtNLM"/>
    </source>
</evidence>
<dbReference type="EMBL" id="PJZH01000013">
    <property type="protein sequence ID" value="PLR33727.1"/>
    <property type="molecule type" value="Genomic_DNA"/>
</dbReference>
<reference evidence="1 2" key="1">
    <citation type="submission" date="2017-12" db="EMBL/GenBank/DDBJ databases">
        <title>Characterization of six clinical isolates of Enterochimera gen. nov., a novel genus of the Yersiniaciae family and the three species Enterochimera arupensis sp. nov., Enterochimera coloradensis sp. nov, and Enterochimera californica sp. nov.</title>
        <authorList>
            <person name="Rossi A."/>
            <person name="Fisher M."/>
        </authorList>
    </citation>
    <scope>NUCLEOTIDE SEQUENCE [LARGE SCALE GENOMIC DNA]</scope>
    <source>
        <strain evidence="2">2016-Iso4</strain>
    </source>
</reference>
<dbReference type="Proteomes" id="UP000234503">
    <property type="component" value="Unassembled WGS sequence"/>
</dbReference>
<accession>A0A2N5E0J4</accession>
<sequence>MASTEEAVQAIKRALTHSRMSTYEKVFEGNPDRRLALELYAWNALVSAAFLAPLHLCEVVVRNAVADALEAQYGERWPWSPGFERSLPDPAIGYSQRKDLFNARRNQQTTGKVIPELKFAFWQKLFTRRNDERLWNRYLPVIFPYGDSSLGINQQRQFIYDELERVRKLRNRIAHHEPIFSRDLYVDYQVINQLIRLRCPITAEWMAQHQQVLSLIKELPIPA</sequence>
<dbReference type="AlphaFoldDB" id="A0A2N5E0J4"/>
<name>A0A2N5E0J4_9GAMM</name>
<dbReference type="OrthoDB" id="9813050at2"/>
<comment type="caution">
    <text evidence="1">The sequence shown here is derived from an EMBL/GenBank/DDBJ whole genome shotgun (WGS) entry which is preliminary data.</text>
</comment>
<evidence type="ECO:0000313" key="2">
    <source>
        <dbReference type="Proteomes" id="UP000234503"/>
    </source>
</evidence>
<gene>
    <name evidence="1" type="ORF">CYR32_13245</name>
</gene>
<evidence type="ECO:0000313" key="1">
    <source>
        <dbReference type="EMBL" id="PLR33727.1"/>
    </source>
</evidence>
<proteinExistence type="predicted"/>